<reference evidence="1 2" key="1">
    <citation type="journal article" date="2015" name="Genome Announc.">
        <title>Draft Genome Sequences of Marine Isolates of Thalassomonas viridans and Thalassomonas actiniarum.</title>
        <authorList>
            <person name="Olonade I."/>
            <person name="van Zyl L.J."/>
            <person name="Trindade M."/>
        </authorList>
    </citation>
    <scope>NUCLEOTIDE SEQUENCE [LARGE SCALE GENOMIC DNA]</scope>
    <source>
        <strain evidence="1 2">XOM25</strain>
    </source>
</reference>
<accession>A0AAE9Z229</accession>
<dbReference type="EMBL" id="CP059733">
    <property type="protein sequence ID" value="WDE05200.1"/>
    <property type="molecule type" value="Genomic_DNA"/>
</dbReference>
<protein>
    <submittedName>
        <fullName evidence="1">Uncharacterized protein</fullName>
    </submittedName>
</protein>
<dbReference type="Proteomes" id="UP000032352">
    <property type="component" value="Chromosome"/>
</dbReference>
<dbReference type="KEGG" id="tvd:SG34_028560"/>
<evidence type="ECO:0000313" key="1">
    <source>
        <dbReference type="EMBL" id="WDE05200.1"/>
    </source>
</evidence>
<evidence type="ECO:0000313" key="2">
    <source>
        <dbReference type="Proteomes" id="UP000032352"/>
    </source>
</evidence>
<organism evidence="1 2">
    <name type="scientific">Thalassomonas viridans</name>
    <dbReference type="NCBI Taxonomy" id="137584"/>
    <lineage>
        <taxon>Bacteria</taxon>
        <taxon>Pseudomonadati</taxon>
        <taxon>Pseudomonadota</taxon>
        <taxon>Gammaproteobacteria</taxon>
        <taxon>Alteromonadales</taxon>
        <taxon>Colwelliaceae</taxon>
        <taxon>Thalassomonas</taxon>
    </lineage>
</organism>
<proteinExistence type="predicted"/>
<dbReference type="RefSeq" id="WP_161798048.1">
    <property type="nucleotide sequence ID" value="NZ_CP059733.1"/>
</dbReference>
<dbReference type="AlphaFoldDB" id="A0AAE9Z229"/>
<gene>
    <name evidence="1" type="ORF">SG34_028560</name>
</gene>
<name>A0AAE9Z229_9GAMM</name>
<sequence>MAKINDMPEFHSVKVFLTNAVNHSNHQHPTCHLRLNHHLEYVKQHQAITGGRRHV</sequence>
<reference evidence="1 2" key="2">
    <citation type="journal article" date="2022" name="Mar. Drugs">
        <title>Bioassay-Guided Fractionation Leads to the Detection of Cholic Acid Generated by the Rare Thalassomonas sp.</title>
        <authorList>
            <person name="Pheiffer F."/>
            <person name="Schneider Y.K."/>
            <person name="Hansen E.H."/>
            <person name="Andersen J.H."/>
            <person name="Isaksson J."/>
            <person name="Busche T."/>
            <person name="R C."/>
            <person name="Kalinowski J."/>
            <person name="Zyl L.V."/>
            <person name="Trindade M."/>
        </authorList>
    </citation>
    <scope>NUCLEOTIDE SEQUENCE [LARGE SCALE GENOMIC DNA]</scope>
    <source>
        <strain evidence="1 2">XOM25</strain>
    </source>
</reference>
<keyword evidence="2" id="KW-1185">Reference proteome</keyword>